<dbReference type="EMBL" id="JARTCD010000030">
    <property type="protein sequence ID" value="KAJ8657591.1"/>
    <property type="molecule type" value="Genomic_DNA"/>
</dbReference>
<dbReference type="RefSeq" id="XP_058342504.1">
    <property type="nucleotide sequence ID" value="XM_058486682.1"/>
</dbReference>
<protein>
    <submittedName>
        <fullName evidence="1">Uncharacterized protein</fullName>
    </submittedName>
</protein>
<name>A0AAD7XYJ4_9FUNG</name>
<dbReference type="SUPFAM" id="SSF52047">
    <property type="entry name" value="RNI-like"/>
    <property type="match status" value="1"/>
</dbReference>
<evidence type="ECO:0000313" key="2">
    <source>
        <dbReference type="Proteomes" id="UP001234581"/>
    </source>
</evidence>
<dbReference type="Proteomes" id="UP001234581">
    <property type="component" value="Unassembled WGS sequence"/>
</dbReference>
<dbReference type="AlphaFoldDB" id="A0AAD7XYJ4"/>
<dbReference type="Gene3D" id="3.80.10.10">
    <property type="entry name" value="Ribonuclease Inhibitor"/>
    <property type="match status" value="1"/>
</dbReference>
<proteinExistence type="predicted"/>
<organism evidence="1 2">
    <name type="scientific">Lichtheimia ornata</name>
    <dbReference type="NCBI Taxonomy" id="688661"/>
    <lineage>
        <taxon>Eukaryota</taxon>
        <taxon>Fungi</taxon>
        <taxon>Fungi incertae sedis</taxon>
        <taxon>Mucoromycota</taxon>
        <taxon>Mucoromycotina</taxon>
        <taxon>Mucoromycetes</taxon>
        <taxon>Mucorales</taxon>
        <taxon>Lichtheimiaceae</taxon>
        <taxon>Lichtheimia</taxon>
    </lineage>
</organism>
<accession>A0AAD7XYJ4</accession>
<comment type="caution">
    <text evidence="1">The sequence shown here is derived from an EMBL/GenBank/DDBJ whole genome shotgun (WGS) entry which is preliminary data.</text>
</comment>
<dbReference type="GeneID" id="83214066"/>
<evidence type="ECO:0000313" key="1">
    <source>
        <dbReference type="EMBL" id="KAJ8657591.1"/>
    </source>
</evidence>
<gene>
    <name evidence="1" type="ORF">O0I10_006655</name>
</gene>
<keyword evidence="2" id="KW-1185">Reference proteome</keyword>
<dbReference type="InterPro" id="IPR032675">
    <property type="entry name" value="LRR_dom_sf"/>
</dbReference>
<reference evidence="1 2" key="1">
    <citation type="submission" date="2023-03" db="EMBL/GenBank/DDBJ databases">
        <title>Genome sequence of Lichtheimia ornata CBS 291.66.</title>
        <authorList>
            <person name="Mohabir J.T."/>
            <person name="Shea T.P."/>
            <person name="Kurbessoian T."/>
            <person name="Berby B."/>
            <person name="Fontaine J."/>
            <person name="Livny J."/>
            <person name="Gnirke A."/>
            <person name="Stajich J.E."/>
            <person name="Cuomo C.A."/>
        </authorList>
    </citation>
    <scope>NUCLEOTIDE SEQUENCE [LARGE SCALE GENOMIC DNA]</scope>
    <source>
        <strain evidence="1">CBS 291.66</strain>
    </source>
</reference>
<sequence>MKRMPNLESLPFALPSTASIAGLEYPASTLRHRSNLRILSIDGHFSGNQCPRAWRAVARLSNLRELFMQLRGATLDQEFVAFIEALAHGCPELRELSLESPTEFPIEIISNFPLYPNLQNVTLGNPNFWDDSLLDIFKCPSLEALRIAK</sequence>